<dbReference type="Gene3D" id="1.25.40.10">
    <property type="entry name" value="Tetratricopeptide repeat domain"/>
    <property type="match status" value="3"/>
</dbReference>
<dbReference type="Pfam" id="PF13424">
    <property type="entry name" value="TPR_12"/>
    <property type="match status" value="1"/>
</dbReference>
<accession>A0AAD3S8U8</accession>
<dbReference type="GO" id="GO:0042393">
    <property type="term" value="F:histone binding"/>
    <property type="evidence" value="ECO:0007669"/>
    <property type="project" value="UniProtKB-ARBA"/>
</dbReference>
<evidence type="ECO:0000256" key="5">
    <source>
        <dbReference type="ARBA" id="ARBA00022763"/>
    </source>
</evidence>
<keyword evidence="3" id="KW-0433">Leucine-rich repeat</keyword>
<sequence length="1295" mass="144831">MLKDDSQLSAAKRAYRSASEVGNKREEARWANVIGDILKNRGEYVQALKWLRIDFKISSDCLPERDLLPSCQSIGELYLRLQDFENALYYQKEHLRLAKQANDIVEQQRASTQLGRSYHEIFMKYENDHSALHNAKKHFKSAMDLAKILKENPPSNRSSFLKEYIDAHNNIGMLEMDLDNLKEAEKILTKGLQICEEEEVKEDDDGRSRLHHNLGFVYTKLRMWDKAHEHIKKDIVICKKIGHCQGEAKGYINLGELHYSILKYKEAILSYQKALDLAKSMEDEDVLVDQINQNIHIVKEAIEVMNEIKKEEQNLKKLSRSLATARGTSNERKCLLQQMSSLDSLIEKSSMICAWSKHLAFAKMKKRIACEACDKEKLSDSFLVIGESYEKLRNFKKARKWYTRSWETYKLIGNLEGQALTKINIGDALDSDGDWTGALKAFEEGYRIADQANLRSVQLSALENMHYSHMMRFDNFEEARRLQLKINNLKLLINGEIEAQEVDEDCCPETETEGGDDFSDCRSDASGSPEVNELLSTFLFSVEEVKDDEPLISLVRPPKEVGKQKSYLEERDKTLPREIEDSTKSLSKSTSASQTAVGRKRARIVLSDNEEEEHNKVECSRAIPNSFPIEDVCTSHEFIVRPNAAGLAGEYLDASPVASKCAISLCNPANLEESACSYKSSNSGEAAQNDIEMKSPSINESCIRVKVEGLLICFEANSCMIGDELNIEILKAQAACSYYLQLPSEKRTSGLLPIFGHLKCEGRHLTSVITESNRSSMQGEGWIETSINGWVHKRLMKLYVDCCKKLSEVPNMKLLKKLYNLEVSEDEVIMSDCELQDMSIVPLVDALHAHKTISVLDLSHNVLGNGTMEKLKQVFMFSGQKYGGLVLDLHNNLFGPTALFQICECPVLFSRLEVLNISGNRLTDACGSYLATILENCKALYSLKVEHCFITTRTIQKIADALNGGSVLSQLSIGYNNPVSGNSLASLLTKLSSLERFSELNLNGLKLNKLTLDCVCQLARSSCLSGLFLGATNIGCDGALQLTESLFSDNQELVKLDLSYCGLTPKYFDRIKTDVSAFSSVLELNLGGNSIMREGGSLLASLFMNPQCCIKVLILNKCCLGPAGVIQIITALSENNSLQELYLAENIGQDEYDALHHPGHELHEATLNGSQSQRGPDSVQDHHLEAADSDDDAAGVGPPVCRECDICMIDLQRNALPPENQYVKELSMAIGRAMQLQLLDLSSNGFSAPAVDALYDAWSSSLRVGLPHRHTKDQILHLSVQGKHCCGMRPCCRRD</sequence>
<comment type="similarity">
    <text evidence="2">Belongs to the Tonsoku family.</text>
</comment>
<evidence type="ECO:0000256" key="1">
    <source>
        <dbReference type="ARBA" id="ARBA00004642"/>
    </source>
</evidence>
<dbReference type="Gene3D" id="3.80.10.10">
    <property type="entry name" value="Ribonuclease Inhibitor"/>
    <property type="match status" value="1"/>
</dbReference>
<dbReference type="GO" id="GO:0005654">
    <property type="term" value="C:nucleoplasm"/>
    <property type="evidence" value="ECO:0007669"/>
    <property type="project" value="UniProtKB-SubCell"/>
</dbReference>
<feature type="region of interest" description="Disordered" evidence="12">
    <location>
        <begin position="507"/>
        <end position="526"/>
    </location>
</feature>
<keyword evidence="4" id="KW-0677">Repeat</keyword>
<evidence type="ECO:0000256" key="12">
    <source>
        <dbReference type="SAM" id="MobiDB-lite"/>
    </source>
</evidence>
<keyword evidence="8" id="KW-0539">Nucleus</keyword>
<dbReference type="GO" id="GO:0009933">
    <property type="term" value="P:meristem structural organization"/>
    <property type="evidence" value="ECO:0007669"/>
    <property type="project" value="InterPro"/>
</dbReference>
<reference evidence="13" key="1">
    <citation type="submission" date="2023-05" db="EMBL/GenBank/DDBJ databases">
        <title>Nepenthes gracilis genome sequencing.</title>
        <authorList>
            <person name="Fukushima K."/>
        </authorList>
    </citation>
    <scope>NUCLEOTIDE SEQUENCE</scope>
    <source>
        <strain evidence="13">SING2019-196</strain>
    </source>
</reference>
<feature type="coiled-coil region" evidence="11">
    <location>
        <begin position="298"/>
        <end position="328"/>
    </location>
</feature>
<evidence type="ECO:0000256" key="4">
    <source>
        <dbReference type="ARBA" id="ARBA00022737"/>
    </source>
</evidence>
<comment type="caution">
    <text evidence="13">The sequence shown here is derived from an EMBL/GenBank/DDBJ whole genome shotgun (WGS) entry which is preliminary data.</text>
</comment>
<gene>
    <name evidence="13" type="ORF">Nepgr_008520</name>
</gene>
<dbReference type="InterPro" id="IPR032675">
    <property type="entry name" value="LRR_dom_sf"/>
</dbReference>
<feature type="compositionally biased region" description="Low complexity" evidence="12">
    <location>
        <begin position="584"/>
        <end position="596"/>
    </location>
</feature>
<keyword evidence="11" id="KW-0175">Coiled coil</keyword>
<evidence type="ECO:0000256" key="11">
    <source>
        <dbReference type="SAM" id="Coils"/>
    </source>
</evidence>
<evidence type="ECO:0000256" key="7">
    <source>
        <dbReference type="ARBA" id="ARBA00023204"/>
    </source>
</evidence>
<name>A0AAD3S8U8_NEPGR</name>
<dbReference type="PROSITE" id="PS50005">
    <property type="entry name" value="TPR"/>
    <property type="match status" value="1"/>
</dbReference>
<evidence type="ECO:0000256" key="6">
    <source>
        <dbReference type="ARBA" id="ARBA00022853"/>
    </source>
</evidence>
<dbReference type="FunFam" id="3.80.10.10:FF:000500">
    <property type="entry name" value="Protein TONSOKU"/>
    <property type="match status" value="1"/>
</dbReference>
<evidence type="ECO:0000256" key="3">
    <source>
        <dbReference type="ARBA" id="ARBA00022614"/>
    </source>
</evidence>
<keyword evidence="7" id="KW-0234">DNA repair</keyword>
<dbReference type="SUPFAM" id="SSF52047">
    <property type="entry name" value="RNI-like"/>
    <property type="match status" value="1"/>
</dbReference>
<dbReference type="InterPro" id="IPR019734">
    <property type="entry name" value="TPR_rpt"/>
</dbReference>
<dbReference type="EMBL" id="BSYO01000006">
    <property type="protein sequence ID" value="GMH06680.1"/>
    <property type="molecule type" value="Genomic_DNA"/>
</dbReference>
<dbReference type="SUPFAM" id="SSF81901">
    <property type="entry name" value="HCP-like"/>
    <property type="match status" value="1"/>
</dbReference>
<keyword evidence="5" id="KW-0227">DNA damage</keyword>
<evidence type="ECO:0000256" key="9">
    <source>
        <dbReference type="ARBA" id="ARBA00069409"/>
    </source>
</evidence>
<feature type="region of interest" description="Disordered" evidence="12">
    <location>
        <begin position="563"/>
        <end position="601"/>
    </location>
</feature>
<dbReference type="SMART" id="SM00368">
    <property type="entry name" value="LRR_RI"/>
    <property type="match status" value="6"/>
</dbReference>
<dbReference type="FunFam" id="1.25.40.10:FF:000961">
    <property type="entry name" value="Protein TONSOKU"/>
    <property type="match status" value="1"/>
</dbReference>
<evidence type="ECO:0000313" key="14">
    <source>
        <dbReference type="Proteomes" id="UP001279734"/>
    </source>
</evidence>
<dbReference type="GO" id="GO:0006281">
    <property type="term" value="P:DNA repair"/>
    <property type="evidence" value="ECO:0007669"/>
    <property type="project" value="UniProtKB-KW"/>
</dbReference>
<dbReference type="Proteomes" id="UP001279734">
    <property type="component" value="Unassembled WGS sequence"/>
</dbReference>
<feature type="repeat" description="TPR" evidence="10">
    <location>
        <begin position="248"/>
        <end position="281"/>
    </location>
</feature>
<dbReference type="Pfam" id="PF13181">
    <property type="entry name" value="TPR_8"/>
    <property type="match status" value="1"/>
</dbReference>
<evidence type="ECO:0000256" key="10">
    <source>
        <dbReference type="PROSITE-ProRule" id="PRU00339"/>
    </source>
</evidence>
<feature type="compositionally biased region" description="Basic and acidic residues" evidence="12">
    <location>
        <begin position="563"/>
        <end position="583"/>
    </location>
</feature>
<keyword evidence="10" id="KW-0802">TPR repeat</keyword>
<comment type="subcellular location">
    <subcellularLocation>
        <location evidence="1">Nucleus</location>
        <location evidence="1">Nucleoplasm</location>
    </subcellularLocation>
</comment>
<keyword evidence="14" id="KW-1185">Reference proteome</keyword>
<evidence type="ECO:0000256" key="2">
    <source>
        <dbReference type="ARBA" id="ARBA00010999"/>
    </source>
</evidence>
<proteinExistence type="inferred from homology"/>
<organism evidence="13 14">
    <name type="scientific">Nepenthes gracilis</name>
    <name type="common">Slender pitcher plant</name>
    <dbReference type="NCBI Taxonomy" id="150966"/>
    <lineage>
        <taxon>Eukaryota</taxon>
        <taxon>Viridiplantae</taxon>
        <taxon>Streptophyta</taxon>
        <taxon>Embryophyta</taxon>
        <taxon>Tracheophyta</taxon>
        <taxon>Spermatophyta</taxon>
        <taxon>Magnoliopsida</taxon>
        <taxon>eudicotyledons</taxon>
        <taxon>Gunneridae</taxon>
        <taxon>Pentapetalae</taxon>
        <taxon>Caryophyllales</taxon>
        <taxon>Nepenthaceae</taxon>
        <taxon>Nepenthes</taxon>
    </lineage>
</organism>
<protein>
    <recommendedName>
        <fullName evidence="9">Protein TONSOKU</fullName>
    </recommendedName>
</protein>
<keyword evidence="6" id="KW-0156">Chromatin regulator</keyword>
<dbReference type="InterPro" id="IPR011990">
    <property type="entry name" value="TPR-like_helical_dom_sf"/>
</dbReference>
<dbReference type="PANTHER" id="PTHR47684">
    <property type="entry name" value="PROTEIN TONSOKU"/>
    <property type="match status" value="1"/>
</dbReference>
<dbReference type="InterPro" id="IPR044227">
    <property type="entry name" value="TONSOKU"/>
</dbReference>
<evidence type="ECO:0000313" key="13">
    <source>
        <dbReference type="EMBL" id="GMH06680.1"/>
    </source>
</evidence>
<evidence type="ECO:0000256" key="8">
    <source>
        <dbReference type="ARBA" id="ARBA00023242"/>
    </source>
</evidence>
<dbReference type="GO" id="GO:0040029">
    <property type="term" value="P:epigenetic regulation of gene expression"/>
    <property type="evidence" value="ECO:0007669"/>
    <property type="project" value="InterPro"/>
</dbReference>
<dbReference type="SUPFAM" id="SSF48452">
    <property type="entry name" value="TPR-like"/>
    <property type="match status" value="2"/>
</dbReference>
<dbReference type="SMART" id="SM00028">
    <property type="entry name" value="TPR"/>
    <property type="match status" value="7"/>
</dbReference>
<dbReference type="PANTHER" id="PTHR47684:SF1">
    <property type="entry name" value="PROTEIN TONSOKU"/>
    <property type="match status" value="1"/>
</dbReference>
<feature type="compositionally biased region" description="Acidic residues" evidence="12">
    <location>
        <begin position="507"/>
        <end position="518"/>
    </location>
</feature>
<dbReference type="GO" id="GO:0072423">
    <property type="term" value="P:response to DNA damage checkpoint signaling"/>
    <property type="evidence" value="ECO:0007669"/>
    <property type="project" value="InterPro"/>
</dbReference>